<feature type="region of interest" description="Disordered" evidence="1">
    <location>
        <begin position="27"/>
        <end position="54"/>
    </location>
</feature>
<accession>A0A068NZ70</accession>
<evidence type="ECO:0000256" key="1">
    <source>
        <dbReference type="SAM" id="MobiDB-lite"/>
    </source>
</evidence>
<dbReference type="Proteomes" id="UP000027982">
    <property type="component" value="Chromosome"/>
</dbReference>
<protein>
    <submittedName>
        <fullName evidence="2">Uncharacterized protein</fullName>
    </submittedName>
</protein>
<keyword evidence="3" id="KW-1185">Reference proteome</keyword>
<reference evidence="2 3" key="1">
    <citation type="journal article" date="2014" name="PLoS ONE">
        <title>The first complete genome sequence of the class fimbriimonadia in the phylum armatimonadetes.</title>
        <authorList>
            <person name="Hu Z.Y."/>
            <person name="Wang Y.Z."/>
            <person name="Im W.T."/>
            <person name="Wang S.Y."/>
            <person name="Zhao G.P."/>
            <person name="Zheng H.J."/>
            <person name="Quan Z.X."/>
        </authorList>
    </citation>
    <scope>NUCLEOTIDE SEQUENCE [LARGE SCALE GENOMIC DNA]</scope>
    <source>
        <strain evidence="2">Gsoil 348</strain>
    </source>
</reference>
<dbReference type="AlphaFoldDB" id="A0A068NZ70"/>
<dbReference type="HOGENOM" id="CLU_3043620_0_0_0"/>
<evidence type="ECO:0000313" key="3">
    <source>
        <dbReference type="Proteomes" id="UP000027982"/>
    </source>
</evidence>
<evidence type="ECO:0000313" key="2">
    <source>
        <dbReference type="EMBL" id="AIE88059.1"/>
    </source>
</evidence>
<name>A0A068NZ70_FIMGI</name>
<gene>
    <name evidence="2" type="ORF">OP10G_4691</name>
</gene>
<dbReference type="STRING" id="661478.OP10G_4691"/>
<organism evidence="2 3">
    <name type="scientific">Fimbriimonas ginsengisoli Gsoil 348</name>
    <dbReference type="NCBI Taxonomy" id="661478"/>
    <lineage>
        <taxon>Bacteria</taxon>
        <taxon>Bacillati</taxon>
        <taxon>Armatimonadota</taxon>
        <taxon>Fimbriimonadia</taxon>
        <taxon>Fimbriimonadales</taxon>
        <taxon>Fimbriimonadaceae</taxon>
        <taxon>Fimbriimonas</taxon>
    </lineage>
</organism>
<dbReference type="KEGG" id="fgi:OP10G_4691"/>
<sequence length="54" mass="6044">MKVPQVASAPSPMMRTYVRRWPLWRPALPDSLTPNPSPSFGTMHPKEGEGAPER</sequence>
<dbReference type="EMBL" id="CP007139">
    <property type="protein sequence ID" value="AIE88059.1"/>
    <property type="molecule type" value="Genomic_DNA"/>
</dbReference>
<proteinExistence type="predicted"/>
<feature type="compositionally biased region" description="Basic and acidic residues" evidence="1">
    <location>
        <begin position="44"/>
        <end position="54"/>
    </location>
</feature>